<feature type="non-terminal residue" evidence="3">
    <location>
        <position position="1"/>
    </location>
</feature>
<reference evidence="3 4" key="1">
    <citation type="journal article" date="2019" name="Sci. Rep.">
        <title>Orb-weaving spider Araneus ventricosus genome elucidates the spidroin gene catalogue.</title>
        <authorList>
            <person name="Kono N."/>
            <person name="Nakamura H."/>
            <person name="Ohtoshi R."/>
            <person name="Moran D.A.P."/>
            <person name="Shinohara A."/>
            <person name="Yoshida Y."/>
            <person name="Fujiwara M."/>
            <person name="Mori M."/>
            <person name="Tomita M."/>
            <person name="Arakawa K."/>
        </authorList>
    </citation>
    <scope>NUCLEOTIDE SEQUENCE [LARGE SCALE GENOMIC DNA]</scope>
</reference>
<accession>A0A4Y2MYE3</accession>
<protein>
    <submittedName>
        <fullName evidence="3">Uncharacterized protein</fullName>
    </submittedName>
</protein>
<sequence length="161" mass="18208">ALRETFLNLGALLHAYSEASEISKRVSLRESSESVCTDDDYLSIITQQIPTSRSRYVDRTLSPHKVKQLSSHDLRTANTSLSKHAQDTTEANESLHAFQSPESDNAPEVSASYYARINPEKEFLEQGKKFCFTCGVRVDTHVSYNYETCPWMTAFMCCILL</sequence>
<evidence type="ECO:0000313" key="2">
    <source>
        <dbReference type="EMBL" id="GBN30647.1"/>
    </source>
</evidence>
<feature type="compositionally biased region" description="Polar residues" evidence="1">
    <location>
        <begin position="80"/>
        <end position="92"/>
    </location>
</feature>
<evidence type="ECO:0000313" key="4">
    <source>
        <dbReference type="Proteomes" id="UP000499080"/>
    </source>
</evidence>
<keyword evidence="4" id="KW-1185">Reference proteome</keyword>
<gene>
    <name evidence="2" type="ORF">AVEN_116911_1</name>
    <name evidence="3" type="ORF">AVEN_119673_1</name>
</gene>
<dbReference type="EMBL" id="BGPR01124837">
    <property type="protein sequence ID" value="GBN30656.1"/>
    <property type="molecule type" value="Genomic_DNA"/>
</dbReference>
<proteinExistence type="predicted"/>
<organism evidence="3 4">
    <name type="scientific">Araneus ventricosus</name>
    <name type="common">Orbweaver spider</name>
    <name type="synonym">Epeira ventricosa</name>
    <dbReference type="NCBI Taxonomy" id="182803"/>
    <lineage>
        <taxon>Eukaryota</taxon>
        <taxon>Metazoa</taxon>
        <taxon>Ecdysozoa</taxon>
        <taxon>Arthropoda</taxon>
        <taxon>Chelicerata</taxon>
        <taxon>Arachnida</taxon>
        <taxon>Araneae</taxon>
        <taxon>Araneomorphae</taxon>
        <taxon>Entelegynae</taxon>
        <taxon>Araneoidea</taxon>
        <taxon>Araneidae</taxon>
        <taxon>Araneus</taxon>
    </lineage>
</organism>
<name>A0A4Y2MYE3_ARAVE</name>
<comment type="caution">
    <text evidence="3">The sequence shown here is derived from an EMBL/GenBank/DDBJ whole genome shotgun (WGS) entry which is preliminary data.</text>
</comment>
<evidence type="ECO:0000313" key="3">
    <source>
        <dbReference type="EMBL" id="GBN30656.1"/>
    </source>
</evidence>
<dbReference type="AlphaFoldDB" id="A0A4Y2MYE3"/>
<evidence type="ECO:0000256" key="1">
    <source>
        <dbReference type="SAM" id="MobiDB-lite"/>
    </source>
</evidence>
<feature type="region of interest" description="Disordered" evidence="1">
    <location>
        <begin position="80"/>
        <end position="106"/>
    </location>
</feature>
<dbReference type="Proteomes" id="UP000499080">
    <property type="component" value="Unassembled WGS sequence"/>
</dbReference>
<dbReference type="EMBL" id="BGPR01124835">
    <property type="protein sequence ID" value="GBN30647.1"/>
    <property type="molecule type" value="Genomic_DNA"/>
</dbReference>